<reference evidence="2 3" key="1">
    <citation type="submission" date="2020-08" db="EMBL/GenBank/DDBJ databases">
        <title>The completed genome sequence of the pathogenic ascomycete fungus Penicillium digitatum.</title>
        <authorList>
            <person name="Wang M."/>
        </authorList>
    </citation>
    <scope>NUCLEOTIDE SEQUENCE [LARGE SCALE GENOMIC DNA]</scope>
    <source>
        <strain evidence="2 3">PdW03</strain>
    </source>
</reference>
<dbReference type="RefSeq" id="XP_065956337.1">
    <property type="nucleotide sequence ID" value="XM_066101254.1"/>
</dbReference>
<dbReference type="Proteomes" id="UP000595662">
    <property type="component" value="Chromosome 2"/>
</dbReference>
<evidence type="ECO:0000313" key="2">
    <source>
        <dbReference type="EMBL" id="QQK42217.1"/>
    </source>
</evidence>
<evidence type="ECO:0008006" key="4">
    <source>
        <dbReference type="Google" id="ProtNLM"/>
    </source>
</evidence>
<accession>A0A7T7BJL9</accession>
<dbReference type="EMBL" id="CP060775">
    <property type="protein sequence ID" value="QQK42217.1"/>
    <property type="molecule type" value="Genomic_DNA"/>
</dbReference>
<gene>
    <name evidence="2" type="ORF">Pdw03_6118</name>
</gene>
<feature type="region of interest" description="Disordered" evidence="1">
    <location>
        <begin position="1"/>
        <end position="38"/>
    </location>
</feature>
<evidence type="ECO:0000256" key="1">
    <source>
        <dbReference type="SAM" id="MobiDB-lite"/>
    </source>
</evidence>
<name>A0A7T7BJL9_PENDI</name>
<feature type="compositionally biased region" description="Low complexity" evidence="1">
    <location>
        <begin position="1"/>
        <end position="29"/>
    </location>
</feature>
<sequence>MNISDLLSPSSTSSLIQPSRRSASPQQPSEQRDSHKSSLIPCTLYLESGSYASAAERKKNSAASQRYRARLQENRQLKDENISLRRQRDALNHELGLLRHRLGKYELTALLQQTESWKVPTKFDWGQEMVEEACFDVPIETVMYPTGGGILSPQLEKRGK</sequence>
<dbReference type="GeneID" id="90952814"/>
<dbReference type="AlphaFoldDB" id="A0A7T7BJL9"/>
<protein>
    <recommendedName>
        <fullName evidence="4">BZIP domain-containing protein</fullName>
    </recommendedName>
</protein>
<evidence type="ECO:0000313" key="3">
    <source>
        <dbReference type="Proteomes" id="UP000595662"/>
    </source>
</evidence>
<organism evidence="2 3">
    <name type="scientific">Penicillium digitatum</name>
    <name type="common">Green mold</name>
    <dbReference type="NCBI Taxonomy" id="36651"/>
    <lineage>
        <taxon>Eukaryota</taxon>
        <taxon>Fungi</taxon>
        <taxon>Dikarya</taxon>
        <taxon>Ascomycota</taxon>
        <taxon>Pezizomycotina</taxon>
        <taxon>Eurotiomycetes</taxon>
        <taxon>Eurotiomycetidae</taxon>
        <taxon>Eurotiales</taxon>
        <taxon>Aspergillaceae</taxon>
        <taxon>Penicillium</taxon>
    </lineage>
</organism>
<proteinExistence type="predicted"/>